<proteinExistence type="predicted"/>
<organism evidence="2 3">
    <name type="scientific">Vanrija albida</name>
    <dbReference type="NCBI Taxonomy" id="181172"/>
    <lineage>
        <taxon>Eukaryota</taxon>
        <taxon>Fungi</taxon>
        <taxon>Dikarya</taxon>
        <taxon>Basidiomycota</taxon>
        <taxon>Agaricomycotina</taxon>
        <taxon>Tremellomycetes</taxon>
        <taxon>Trichosporonales</taxon>
        <taxon>Trichosporonaceae</taxon>
        <taxon>Vanrija</taxon>
    </lineage>
</organism>
<dbReference type="Pfam" id="PF11937">
    <property type="entry name" value="DUF3455"/>
    <property type="match status" value="1"/>
</dbReference>
<dbReference type="EMBL" id="JBBXJM010000003">
    <property type="protein sequence ID" value="KAL1410123.1"/>
    <property type="molecule type" value="Genomic_DNA"/>
</dbReference>
<dbReference type="Proteomes" id="UP001565368">
    <property type="component" value="Unassembled WGS sequence"/>
</dbReference>
<feature type="signal peptide" evidence="1">
    <location>
        <begin position="1"/>
        <end position="17"/>
    </location>
</feature>
<gene>
    <name evidence="2" type="ORF">Q8F55_004126</name>
</gene>
<keyword evidence="3" id="KW-1185">Reference proteome</keyword>
<feature type="chain" id="PRO_5047443884" evidence="1">
    <location>
        <begin position="18"/>
        <end position="278"/>
    </location>
</feature>
<dbReference type="RefSeq" id="XP_069210067.1">
    <property type="nucleotide sequence ID" value="XM_069352649.1"/>
</dbReference>
<accession>A0ABR3Q5W5</accession>
<reference evidence="2 3" key="1">
    <citation type="submission" date="2023-08" db="EMBL/GenBank/DDBJ databases">
        <title>Annotated Genome Sequence of Vanrija albida AlHP1.</title>
        <authorList>
            <person name="Herzog R."/>
        </authorList>
    </citation>
    <scope>NUCLEOTIDE SEQUENCE [LARGE SCALE GENOMIC DNA]</scope>
    <source>
        <strain evidence="2 3">AlHP1</strain>
    </source>
</reference>
<comment type="caution">
    <text evidence="2">The sequence shown here is derived from an EMBL/GenBank/DDBJ whole genome shotgun (WGS) entry which is preliminary data.</text>
</comment>
<dbReference type="PANTHER" id="PTHR35567">
    <property type="entry name" value="MALATE DEHYDROGENASE (AFU_ORTHOLOGUE AFUA_2G13800)"/>
    <property type="match status" value="1"/>
</dbReference>
<evidence type="ECO:0000256" key="1">
    <source>
        <dbReference type="SAM" id="SignalP"/>
    </source>
</evidence>
<name>A0ABR3Q5W5_9TREE</name>
<dbReference type="InterPro" id="IPR021851">
    <property type="entry name" value="DUF3455"/>
</dbReference>
<evidence type="ECO:0000313" key="2">
    <source>
        <dbReference type="EMBL" id="KAL1410123.1"/>
    </source>
</evidence>
<keyword evidence="1" id="KW-0732">Signal</keyword>
<sequence length="278" mass="28195">MLAALFTTLALLAGATAYPATTASCWSAPADVAASASDAAWPASASDAAWSASASDSAWSASASDAAASPSSAPWSGNSTWSTGTITPPPASFVVPLPDGQTNLTLPADQQLTIATVSRGVQNYTCTNGIWVSSGALANLYDVGALLEATAPVASGQKVTDGLSPLFLAAQPFPADSPTPSLKHEFVATPDAVAAISPRFFDPVTGSSVTLNKVGAINSPDNSTADISWLQLEAIGGQGDLASTVYRLQTAGGQLTGPCKIEGNVRSVDYAAMYYFLK</sequence>
<dbReference type="PANTHER" id="PTHR35567:SF1">
    <property type="entry name" value="CONSERVED FUNGAL PROTEIN (AFU_ORTHOLOGUE AFUA_1G14230)"/>
    <property type="match status" value="1"/>
</dbReference>
<dbReference type="GeneID" id="95985169"/>
<evidence type="ECO:0000313" key="3">
    <source>
        <dbReference type="Proteomes" id="UP001565368"/>
    </source>
</evidence>
<protein>
    <submittedName>
        <fullName evidence="2">Uncharacterized protein</fullName>
    </submittedName>
</protein>